<dbReference type="Proteomes" id="UP000262477">
    <property type="component" value="Unassembled WGS sequence"/>
</dbReference>
<dbReference type="SUPFAM" id="SSF46955">
    <property type="entry name" value="Putative DNA-binding domain"/>
    <property type="match status" value="1"/>
</dbReference>
<evidence type="ECO:0000313" key="4">
    <source>
        <dbReference type="EMBL" id="REK89057.1"/>
    </source>
</evidence>
<name>A0A371Q2U5_STRIH</name>
<gene>
    <name evidence="4" type="ORF">DY245_17595</name>
</gene>
<keyword evidence="5" id="KW-1185">Reference proteome</keyword>
<dbReference type="SMART" id="SM00422">
    <property type="entry name" value="HTH_MERR"/>
    <property type="match status" value="1"/>
</dbReference>
<reference evidence="4 5" key="1">
    <citation type="submission" date="2018-08" db="EMBL/GenBank/DDBJ databases">
        <title>Streptomyces NEAU-D10 sp. nov., a novel Actinomycete isolated from soil.</title>
        <authorList>
            <person name="Jin L."/>
        </authorList>
    </citation>
    <scope>NUCLEOTIDE SEQUENCE [LARGE SCALE GENOMIC DNA]</scope>
    <source>
        <strain evidence="4 5">NEAU-D10</strain>
    </source>
</reference>
<dbReference type="PANTHER" id="PTHR30204:SF93">
    <property type="entry name" value="HTH MERR-TYPE DOMAIN-CONTAINING PROTEIN"/>
    <property type="match status" value="1"/>
</dbReference>
<feature type="domain" description="HTH merR-type" evidence="3">
    <location>
        <begin position="9"/>
        <end position="77"/>
    </location>
</feature>
<feature type="compositionally biased region" description="Low complexity" evidence="2">
    <location>
        <begin position="290"/>
        <end position="316"/>
    </location>
</feature>
<dbReference type="InterPro" id="IPR047057">
    <property type="entry name" value="MerR_fam"/>
</dbReference>
<dbReference type="Pfam" id="PF13411">
    <property type="entry name" value="MerR_1"/>
    <property type="match status" value="1"/>
</dbReference>
<evidence type="ECO:0000259" key="3">
    <source>
        <dbReference type="PROSITE" id="PS50937"/>
    </source>
</evidence>
<dbReference type="AlphaFoldDB" id="A0A371Q2U5"/>
<dbReference type="GO" id="GO:0003700">
    <property type="term" value="F:DNA-binding transcription factor activity"/>
    <property type="evidence" value="ECO:0007669"/>
    <property type="project" value="InterPro"/>
</dbReference>
<dbReference type="PROSITE" id="PS50937">
    <property type="entry name" value="HTH_MERR_2"/>
    <property type="match status" value="1"/>
</dbReference>
<dbReference type="PANTHER" id="PTHR30204">
    <property type="entry name" value="REDOX-CYCLING DRUG-SENSING TRANSCRIPTIONAL ACTIVATOR SOXR"/>
    <property type="match status" value="1"/>
</dbReference>
<evidence type="ECO:0000313" key="5">
    <source>
        <dbReference type="Proteomes" id="UP000262477"/>
    </source>
</evidence>
<dbReference type="CDD" id="cd04778">
    <property type="entry name" value="HTH_MerR-like_sg2"/>
    <property type="match status" value="1"/>
</dbReference>
<feature type="region of interest" description="Disordered" evidence="2">
    <location>
        <begin position="251"/>
        <end position="316"/>
    </location>
</feature>
<comment type="caution">
    <text evidence="4">The sequence shown here is derived from an EMBL/GenBank/DDBJ whole genome shotgun (WGS) entry which is preliminary data.</text>
</comment>
<dbReference type="GO" id="GO:0003677">
    <property type="term" value="F:DNA binding"/>
    <property type="evidence" value="ECO:0007669"/>
    <property type="project" value="UniProtKB-KW"/>
</dbReference>
<dbReference type="OrthoDB" id="4320666at2"/>
<proteinExistence type="predicted"/>
<dbReference type="EMBL" id="QUAC01000137">
    <property type="protein sequence ID" value="REK89057.1"/>
    <property type="molecule type" value="Genomic_DNA"/>
</dbReference>
<dbReference type="InterPro" id="IPR009061">
    <property type="entry name" value="DNA-bd_dom_put_sf"/>
</dbReference>
<organism evidence="4 5">
    <name type="scientific">Streptomyces inhibens</name>
    <dbReference type="NCBI Taxonomy" id="2293571"/>
    <lineage>
        <taxon>Bacteria</taxon>
        <taxon>Bacillati</taxon>
        <taxon>Actinomycetota</taxon>
        <taxon>Actinomycetes</taxon>
        <taxon>Kitasatosporales</taxon>
        <taxon>Streptomycetaceae</taxon>
        <taxon>Streptomyces</taxon>
    </lineage>
</organism>
<sequence>MTEQPPTAEYRIEDLAHISGATVRTIRAYQDRGLLPRPERRGRANVYGDAHLARLRQIADLLDRGYTLASIKELLEAWDAGLDLGGVLGLVAEIDGPWTDEEASRISRADLDAAFGGTSHDAAVAEAVDLGVLERVPGRDDEFLVPSPQELAVAAELHSAGVPLLAISGHLREVRSQVEHIASRFLDFTTEHVFQPFLDHPPTDAEAAEAAALVRRLRPLAQQTIDAELARAMRTLATRYLRHHLSEALPGEAREADGAGGGTLSAGEAEPMAGGPRDVPRPRSAPGPVADPRTATDSATDSAAVSETAPQAASASVPQAASEAVVLPSDAASEAVMLPSDAVEAVRALVGAENTAAFIAAAAHREVAARTMDALAAGGHGAPGAHGSDAPER</sequence>
<protein>
    <submittedName>
        <fullName evidence="4">MerR family transcriptional regulator</fullName>
    </submittedName>
</protein>
<dbReference type="Gene3D" id="1.10.1660.10">
    <property type="match status" value="1"/>
</dbReference>
<evidence type="ECO:0000256" key="1">
    <source>
        <dbReference type="ARBA" id="ARBA00023125"/>
    </source>
</evidence>
<keyword evidence="1" id="KW-0238">DNA-binding</keyword>
<evidence type="ECO:0000256" key="2">
    <source>
        <dbReference type="SAM" id="MobiDB-lite"/>
    </source>
</evidence>
<dbReference type="RefSeq" id="WP_128508198.1">
    <property type="nucleotide sequence ID" value="NZ_QUAC01000137.1"/>
</dbReference>
<dbReference type="InterPro" id="IPR000551">
    <property type="entry name" value="MerR-type_HTH_dom"/>
</dbReference>
<accession>A0A371Q2U5</accession>